<dbReference type="Proteomes" id="UP000479710">
    <property type="component" value="Unassembled WGS sequence"/>
</dbReference>
<proteinExistence type="predicted"/>
<dbReference type="EMBL" id="SPHZ02000012">
    <property type="protein sequence ID" value="KAF0890212.1"/>
    <property type="molecule type" value="Genomic_DNA"/>
</dbReference>
<name>A0A6G1BQV1_9ORYZ</name>
<accession>A0A6G1BQV1</accession>
<dbReference type="AlphaFoldDB" id="A0A6G1BQV1"/>
<evidence type="ECO:0000313" key="1">
    <source>
        <dbReference type="EMBL" id="KAF0890212.1"/>
    </source>
</evidence>
<evidence type="ECO:0000313" key="2">
    <source>
        <dbReference type="Proteomes" id="UP000479710"/>
    </source>
</evidence>
<keyword evidence="2" id="KW-1185">Reference proteome</keyword>
<comment type="caution">
    <text evidence="1">The sequence shown here is derived from an EMBL/GenBank/DDBJ whole genome shotgun (WGS) entry which is preliminary data.</text>
</comment>
<organism evidence="1 2">
    <name type="scientific">Oryza meyeriana var. granulata</name>
    <dbReference type="NCBI Taxonomy" id="110450"/>
    <lineage>
        <taxon>Eukaryota</taxon>
        <taxon>Viridiplantae</taxon>
        <taxon>Streptophyta</taxon>
        <taxon>Embryophyta</taxon>
        <taxon>Tracheophyta</taxon>
        <taxon>Spermatophyta</taxon>
        <taxon>Magnoliopsida</taxon>
        <taxon>Liliopsida</taxon>
        <taxon>Poales</taxon>
        <taxon>Poaceae</taxon>
        <taxon>BOP clade</taxon>
        <taxon>Oryzoideae</taxon>
        <taxon>Oryzeae</taxon>
        <taxon>Oryzinae</taxon>
        <taxon>Oryza</taxon>
        <taxon>Oryza meyeriana</taxon>
    </lineage>
</organism>
<protein>
    <submittedName>
        <fullName evidence="1">Uncharacterized protein</fullName>
    </submittedName>
</protein>
<sequence length="129" mass="13463">MPVLSLVENLVETNQVVRPLQASVEVVGLHQAAVDTEGPTESTVETGVIAGLVQAQLSLGGPNTVSSPGFLGANKPVGDEALVAYVRAFDEPLPLHMIQDIRAMAGIDGARALSPDVEADVNSLQPQWV</sequence>
<reference evidence="1 2" key="1">
    <citation type="submission" date="2019-11" db="EMBL/GenBank/DDBJ databases">
        <title>Whole genome sequence of Oryza granulata.</title>
        <authorList>
            <person name="Li W."/>
        </authorList>
    </citation>
    <scope>NUCLEOTIDE SEQUENCE [LARGE SCALE GENOMIC DNA]</scope>
    <source>
        <strain evidence="2">cv. Menghai</strain>
        <tissue evidence="1">Leaf</tissue>
    </source>
</reference>
<gene>
    <name evidence="1" type="ORF">E2562_039071</name>
</gene>